<evidence type="ECO:0000313" key="2">
    <source>
        <dbReference type="EMBL" id="CAH0727700.1"/>
    </source>
</evidence>
<evidence type="ECO:0000256" key="1">
    <source>
        <dbReference type="SAM" id="MobiDB-lite"/>
    </source>
</evidence>
<feature type="compositionally biased region" description="Polar residues" evidence="1">
    <location>
        <begin position="233"/>
        <end position="242"/>
    </location>
</feature>
<dbReference type="OrthoDB" id="192402at2759"/>
<accession>A0A8J9VJT6</accession>
<proteinExistence type="predicted"/>
<sequence>MALQHAPRTFARFIHIFQIKRGLADGLNSGAHRRSSCVPTEAPECPPCEPRPPPSCREPTTSCPSGLRVMCCALPVGQRPPCHPPQSPVSFTCNNINKREKISTNCKIEVEGCSSNACGTQLDRVARRLEAAERIRRLEYECEVAKKLSSTPIATPTYSYHLAEERECMRATDGHDYTMTKLNKNERRCDAFRNPPPPCPIPLEPVDNCKIKRDTHLDPCSHHPRIFVEIDRSQSLAPSTKPSVPPAYGSTDTTPKRTTSSGNLTSRIIESFKHHESKSEVREANAPENIETDSKRGINQNLCSKFPLPKHVPPRCKEPSLIERLRRRGARSNTDNPRRQLHTGTYIFDYRRSHSSSNPMAFQQKVSSNEDKLNLLLQERSQLSEVGRGRVTTSHKNMKDDKCIGAGGIELKVPPSTEAVRVRVLLDFDAAMPMSCAKNTVLDPASNRYNNVTNGSETWLSIKNLQKKLKGRRKSENMIEPKKADERKTCTEPKASRPRQNPCAPANATSKTSHTPTCPKSSHRSSSPSPCNQRPSKSTTKFIDTQNYPIFPF</sequence>
<feature type="non-terminal residue" evidence="2">
    <location>
        <position position="553"/>
    </location>
</feature>
<feature type="compositionally biased region" description="Basic and acidic residues" evidence="1">
    <location>
        <begin position="270"/>
        <end position="285"/>
    </location>
</feature>
<reference evidence="2" key="1">
    <citation type="submission" date="2021-12" db="EMBL/GenBank/DDBJ databases">
        <authorList>
            <person name="Martin H S."/>
        </authorList>
    </citation>
    <scope>NUCLEOTIDE SEQUENCE</scope>
</reference>
<feature type="compositionally biased region" description="Low complexity" evidence="1">
    <location>
        <begin position="516"/>
        <end position="530"/>
    </location>
</feature>
<name>A0A8J9VJT6_9NEOP</name>
<gene>
    <name evidence="2" type="ORF">BINO364_LOCUS13005</name>
</gene>
<feature type="region of interest" description="Disordered" evidence="1">
    <location>
        <begin position="233"/>
        <end position="293"/>
    </location>
</feature>
<dbReference type="AlphaFoldDB" id="A0A8J9VJT6"/>
<dbReference type="Proteomes" id="UP000838878">
    <property type="component" value="Chromosome 6"/>
</dbReference>
<dbReference type="EMBL" id="OV170226">
    <property type="protein sequence ID" value="CAH0727700.1"/>
    <property type="molecule type" value="Genomic_DNA"/>
</dbReference>
<feature type="compositionally biased region" description="Polar residues" evidence="1">
    <location>
        <begin position="531"/>
        <end position="553"/>
    </location>
</feature>
<feature type="compositionally biased region" description="Polar residues" evidence="1">
    <location>
        <begin position="250"/>
        <end position="268"/>
    </location>
</feature>
<evidence type="ECO:0000313" key="3">
    <source>
        <dbReference type="Proteomes" id="UP000838878"/>
    </source>
</evidence>
<keyword evidence="3" id="KW-1185">Reference proteome</keyword>
<organism evidence="2 3">
    <name type="scientific">Brenthis ino</name>
    <name type="common">lesser marbled fritillary</name>
    <dbReference type="NCBI Taxonomy" id="405034"/>
    <lineage>
        <taxon>Eukaryota</taxon>
        <taxon>Metazoa</taxon>
        <taxon>Ecdysozoa</taxon>
        <taxon>Arthropoda</taxon>
        <taxon>Hexapoda</taxon>
        <taxon>Insecta</taxon>
        <taxon>Pterygota</taxon>
        <taxon>Neoptera</taxon>
        <taxon>Endopterygota</taxon>
        <taxon>Lepidoptera</taxon>
        <taxon>Glossata</taxon>
        <taxon>Ditrysia</taxon>
        <taxon>Papilionoidea</taxon>
        <taxon>Nymphalidae</taxon>
        <taxon>Heliconiinae</taxon>
        <taxon>Argynnini</taxon>
        <taxon>Brenthis</taxon>
    </lineage>
</organism>
<feature type="region of interest" description="Disordered" evidence="1">
    <location>
        <begin position="470"/>
        <end position="553"/>
    </location>
</feature>
<feature type="compositionally biased region" description="Basic and acidic residues" evidence="1">
    <location>
        <begin position="474"/>
        <end position="495"/>
    </location>
</feature>
<protein>
    <submittedName>
        <fullName evidence="2">Uncharacterized protein</fullName>
    </submittedName>
</protein>